<evidence type="ECO:0000313" key="2">
    <source>
        <dbReference type="Proteomes" id="UP000800235"/>
    </source>
</evidence>
<dbReference type="AlphaFoldDB" id="A0A9P4NE50"/>
<keyword evidence="2" id="KW-1185">Reference proteome</keyword>
<dbReference type="Proteomes" id="UP000800235">
    <property type="component" value="Unassembled WGS sequence"/>
</dbReference>
<organism evidence="1 2">
    <name type="scientific">Tothia fuscella</name>
    <dbReference type="NCBI Taxonomy" id="1048955"/>
    <lineage>
        <taxon>Eukaryota</taxon>
        <taxon>Fungi</taxon>
        <taxon>Dikarya</taxon>
        <taxon>Ascomycota</taxon>
        <taxon>Pezizomycotina</taxon>
        <taxon>Dothideomycetes</taxon>
        <taxon>Pleosporomycetidae</taxon>
        <taxon>Venturiales</taxon>
        <taxon>Cylindrosympodiaceae</taxon>
        <taxon>Tothia</taxon>
    </lineage>
</organism>
<dbReference type="EMBL" id="MU007149">
    <property type="protein sequence ID" value="KAF2416906.1"/>
    <property type="molecule type" value="Genomic_DNA"/>
</dbReference>
<accession>A0A9P4NE50</accession>
<comment type="caution">
    <text evidence="1">The sequence shown here is derived from an EMBL/GenBank/DDBJ whole genome shotgun (WGS) entry which is preliminary data.</text>
</comment>
<proteinExistence type="predicted"/>
<evidence type="ECO:0000313" key="1">
    <source>
        <dbReference type="EMBL" id="KAF2416906.1"/>
    </source>
</evidence>
<name>A0A9P4NE50_9PEZI</name>
<reference evidence="1" key="1">
    <citation type="journal article" date="2020" name="Stud. Mycol.">
        <title>101 Dothideomycetes genomes: a test case for predicting lifestyles and emergence of pathogens.</title>
        <authorList>
            <person name="Haridas S."/>
            <person name="Albert R."/>
            <person name="Binder M."/>
            <person name="Bloem J."/>
            <person name="Labutti K."/>
            <person name="Salamov A."/>
            <person name="Andreopoulos B."/>
            <person name="Baker S."/>
            <person name="Barry K."/>
            <person name="Bills G."/>
            <person name="Bluhm B."/>
            <person name="Cannon C."/>
            <person name="Castanera R."/>
            <person name="Culley D."/>
            <person name="Daum C."/>
            <person name="Ezra D."/>
            <person name="Gonzalez J."/>
            <person name="Henrissat B."/>
            <person name="Kuo A."/>
            <person name="Liang C."/>
            <person name="Lipzen A."/>
            <person name="Lutzoni F."/>
            <person name="Magnuson J."/>
            <person name="Mondo S."/>
            <person name="Nolan M."/>
            <person name="Ohm R."/>
            <person name="Pangilinan J."/>
            <person name="Park H.-J."/>
            <person name="Ramirez L."/>
            <person name="Alfaro M."/>
            <person name="Sun H."/>
            <person name="Tritt A."/>
            <person name="Yoshinaga Y."/>
            <person name="Zwiers L.-H."/>
            <person name="Turgeon B."/>
            <person name="Goodwin S."/>
            <person name="Spatafora J."/>
            <person name="Crous P."/>
            <person name="Grigoriev I."/>
        </authorList>
    </citation>
    <scope>NUCLEOTIDE SEQUENCE</scope>
    <source>
        <strain evidence="1">CBS 130266</strain>
    </source>
</reference>
<protein>
    <submittedName>
        <fullName evidence="1">Uncharacterized protein</fullName>
    </submittedName>
</protein>
<gene>
    <name evidence="1" type="ORF">EJ08DRAFT_97494</name>
</gene>
<sequence length="219" mass="24108">MVILSYVKLYNFIKDSHSAVQAAAAEINASPLFDKMISGLAPRPDTFGQVLGILADIAMPFIPFGGIELLTMKIVVKTLVKLAKKELKSAVKDALKNGDVTKADLQDFLASAVTSFQQALVDQHNQIFVSANPGIGQENPQFVWLSDGKQLDLAITAADLQKNMKDSLTNHLLAAFMNSHGGRVCEQVSITRDNLVNLEQHPFTNLQRQFVSFPRQRQD</sequence>